<comment type="similarity">
    <text evidence="2">Belongs to the CpsC/CapA family.</text>
</comment>
<feature type="transmembrane region" description="Helical" evidence="7">
    <location>
        <begin position="16"/>
        <end position="42"/>
    </location>
</feature>
<keyword evidence="10" id="KW-1185">Reference proteome</keyword>
<reference evidence="9 10" key="1">
    <citation type="submission" date="2024-09" db="EMBL/GenBank/DDBJ databases">
        <authorList>
            <person name="Sun Q."/>
            <person name="Mori K."/>
        </authorList>
    </citation>
    <scope>NUCLEOTIDE SEQUENCE [LARGE SCALE GENOMIC DNA]</scope>
    <source>
        <strain evidence="9 10">CCM 7759</strain>
    </source>
</reference>
<evidence type="ECO:0000256" key="5">
    <source>
        <dbReference type="ARBA" id="ARBA00022989"/>
    </source>
</evidence>
<proteinExistence type="inferred from homology"/>
<sequence length="251" mass="27750">MELELKDYLQIIKRRIWIVFAATLTVILAAGIYSFILVTPIYQANIKLIVNKTNESQNVSSIDINSLQTSLRLVSTYKELIRTPAIMDKVVEKFPDLKLSAEQLSGRIAVTASTDSQVMTLVASDSSPERAAKIVNAVATVFKEQIPTIMKVDNVSILSEARMPINPTPVNVNPSLNLVIALVVGVLLSIGIIFLLEFLDDSIKTEKDVSRHLGIPTLNVFPKLKESDYKVKNRRTAARTVGEHTYASANQ</sequence>
<dbReference type="Pfam" id="PF02706">
    <property type="entry name" value="Wzz"/>
    <property type="match status" value="1"/>
</dbReference>
<evidence type="ECO:0000313" key="9">
    <source>
        <dbReference type="EMBL" id="MFC0213211.1"/>
    </source>
</evidence>
<accession>A0ABV6DKQ8</accession>
<evidence type="ECO:0000256" key="7">
    <source>
        <dbReference type="SAM" id="Phobius"/>
    </source>
</evidence>
<dbReference type="PANTHER" id="PTHR32309">
    <property type="entry name" value="TYROSINE-PROTEIN KINASE"/>
    <property type="match status" value="1"/>
</dbReference>
<dbReference type="PANTHER" id="PTHR32309:SF13">
    <property type="entry name" value="FERRIC ENTEROBACTIN TRANSPORT PROTEIN FEPE"/>
    <property type="match status" value="1"/>
</dbReference>
<keyword evidence="5 7" id="KW-1133">Transmembrane helix</keyword>
<evidence type="ECO:0000259" key="8">
    <source>
        <dbReference type="Pfam" id="PF02706"/>
    </source>
</evidence>
<dbReference type="Proteomes" id="UP001589776">
    <property type="component" value="Unassembled WGS sequence"/>
</dbReference>
<evidence type="ECO:0000256" key="3">
    <source>
        <dbReference type="ARBA" id="ARBA00022475"/>
    </source>
</evidence>
<keyword evidence="3" id="KW-1003">Cell membrane</keyword>
<evidence type="ECO:0000256" key="6">
    <source>
        <dbReference type="ARBA" id="ARBA00023136"/>
    </source>
</evidence>
<dbReference type="InterPro" id="IPR050445">
    <property type="entry name" value="Bact_polysacc_biosynth/exp"/>
</dbReference>
<dbReference type="EMBL" id="JBHLWN010000048">
    <property type="protein sequence ID" value="MFC0213211.1"/>
    <property type="molecule type" value="Genomic_DNA"/>
</dbReference>
<feature type="domain" description="Polysaccharide chain length determinant N-terminal" evidence="8">
    <location>
        <begin position="2"/>
        <end position="93"/>
    </location>
</feature>
<keyword evidence="4 7" id="KW-0812">Transmembrane</keyword>
<name>A0ABV6DKQ8_9BACL</name>
<comment type="caution">
    <text evidence="9">The sequence shown here is derived from an EMBL/GenBank/DDBJ whole genome shotgun (WGS) entry which is preliminary data.</text>
</comment>
<evidence type="ECO:0000256" key="1">
    <source>
        <dbReference type="ARBA" id="ARBA00004651"/>
    </source>
</evidence>
<gene>
    <name evidence="9" type="ORF">ACFFK0_12225</name>
</gene>
<feature type="transmembrane region" description="Helical" evidence="7">
    <location>
        <begin position="178"/>
        <end position="199"/>
    </location>
</feature>
<dbReference type="RefSeq" id="WP_377470491.1">
    <property type="nucleotide sequence ID" value="NZ_JBHLWN010000048.1"/>
</dbReference>
<keyword evidence="6 7" id="KW-0472">Membrane</keyword>
<evidence type="ECO:0000313" key="10">
    <source>
        <dbReference type="Proteomes" id="UP001589776"/>
    </source>
</evidence>
<dbReference type="InterPro" id="IPR003856">
    <property type="entry name" value="LPS_length_determ_N"/>
</dbReference>
<organism evidence="9 10">
    <name type="scientific">Paenibacillus chartarius</name>
    <dbReference type="NCBI Taxonomy" id="747481"/>
    <lineage>
        <taxon>Bacteria</taxon>
        <taxon>Bacillati</taxon>
        <taxon>Bacillota</taxon>
        <taxon>Bacilli</taxon>
        <taxon>Bacillales</taxon>
        <taxon>Paenibacillaceae</taxon>
        <taxon>Paenibacillus</taxon>
    </lineage>
</organism>
<protein>
    <submittedName>
        <fullName evidence="9">YveK family protein</fullName>
    </submittedName>
</protein>
<comment type="subcellular location">
    <subcellularLocation>
        <location evidence="1">Cell membrane</location>
        <topology evidence="1">Multi-pass membrane protein</topology>
    </subcellularLocation>
</comment>
<evidence type="ECO:0000256" key="4">
    <source>
        <dbReference type="ARBA" id="ARBA00022692"/>
    </source>
</evidence>
<evidence type="ECO:0000256" key="2">
    <source>
        <dbReference type="ARBA" id="ARBA00006683"/>
    </source>
</evidence>